<dbReference type="EMBL" id="QJKC01000013">
    <property type="protein sequence ID" value="PXX44366.1"/>
    <property type="molecule type" value="Genomic_DNA"/>
</dbReference>
<evidence type="ECO:0000313" key="2">
    <source>
        <dbReference type="Proteomes" id="UP000248395"/>
    </source>
</evidence>
<dbReference type="AlphaFoldDB" id="A0A318JKT0"/>
<evidence type="ECO:0000313" key="1">
    <source>
        <dbReference type="EMBL" id="PXX44366.1"/>
    </source>
</evidence>
<comment type="caution">
    <text evidence="1">The sequence shown here is derived from an EMBL/GenBank/DDBJ whole genome shotgun (WGS) entry which is preliminary data.</text>
</comment>
<accession>A0A318JKT0</accession>
<reference evidence="1 2" key="1">
    <citation type="submission" date="2018-05" db="EMBL/GenBank/DDBJ databases">
        <title>Genomic Encyclopedia of Type Strains, Phase IV (KMG-IV): sequencing the most valuable type-strain genomes for metagenomic binning, comparative biology and taxonomic classification.</title>
        <authorList>
            <person name="Goeker M."/>
        </authorList>
    </citation>
    <scope>NUCLEOTIDE SEQUENCE [LARGE SCALE GENOMIC DNA]</scope>
    <source>
        <strain evidence="1 2">DSM 25134</strain>
    </source>
</reference>
<proteinExistence type="predicted"/>
<organism evidence="1 2">
    <name type="scientific">Aquitalea magnusonii</name>
    <dbReference type="NCBI Taxonomy" id="332411"/>
    <lineage>
        <taxon>Bacteria</taxon>
        <taxon>Pseudomonadati</taxon>
        <taxon>Pseudomonadota</taxon>
        <taxon>Betaproteobacteria</taxon>
        <taxon>Neisseriales</taxon>
        <taxon>Chromobacteriaceae</taxon>
        <taxon>Aquitalea</taxon>
    </lineage>
</organism>
<sequence>MNANLCQCLASMAGFRDQIGHGHDGDGITRLQRMCFAKRYTVVTNGNIFGSRVYPPVLKKKDWIIIKNRRKEQALGICCAGGHDHLQAWNVGKPSLEVLRVGRTLTPATTHDEAQGQRHLMLRTKGVVPFCGIIDELIHGKQEKIQPLMAHHWTQATNCSTNADARHAIFRSGHVKNAICAELLLQAGGRAKNCLGIIYTQTVADDCRIMLHGDMQGFIDGLCGIHHAHNCGPKTVA</sequence>
<gene>
    <name evidence="1" type="ORF">DFR38_11348</name>
</gene>
<name>A0A318JKT0_9NEIS</name>
<keyword evidence="2" id="KW-1185">Reference proteome</keyword>
<dbReference type="Proteomes" id="UP000248395">
    <property type="component" value="Unassembled WGS sequence"/>
</dbReference>
<protein>
    <submittedName>
        <fullName evidence="1">Uncharacterized protein</fullName>
    </submittedName>
</protein>